<dbReference type="InterPro" id="IPR015947">
    <property type="entry name" value="PUA-like_sf"/>
</dbReference>
<dbReference type="SUPFAM" id="SSF88697">
    <property type="entry name" value="PUA domain-like"/>
    <property type="match status" value="1"/>
</dbReference>
<dbReference type="PANTHER" id="PTHR46732:SF8">
    <property type="entry name" value="ATP-DEPENDENT PROTEASE LA (LON) DOMAIN PROTEIN"/>
    <property type="match status" value="1"/>
</dbReference>
<organism evidence="3 4">
    <name type="scientific">Rhodoblastus acidophilus</name>
    <name type="common">Rhodopseudomonas acidophila</name>
    <dbReference type="NCBI Taxonomy" id="1074"/>
    <lineage>
        <taxon>Bacteria</taxon>
        <taxon>Pseudomonadati</taxon>
        <taxon>Pseudomonadota</taxon>
        <taxon>Alphaproteobacteria</taxon>
        <taxon>Hyphomicrobiales</taxon>
        <taxon>Rhodoblastaceae</taxon>
        <taxon>Rhodoblastus</taxon>
    </lineage>
</organism>
<dbReference type="Gene3D" id="2.30.130.40">
    <property type="entry name" value="LON domain-like"/>
    <property type="match status" value="1"/>
</dbReference>
<sequence>MGMNKPYRAPTELPDELPLFPLTGAILLPGGQLPLNIFEPRYLAMFDDAMRAERIIGLIQPRDDRDGAPGETPPLRPIGAAGRITQMSETGDGRYFVVLSGIARFRLVEELPVEAPYRRARVDFSEFSDDFAPEETISPERRDGLNVIAFDLAKALKLDIARKDIEAMPDFDMISVFSMIGPFNPSEKQALLETTGLTGRADLLLALAEIALSRATHSDRPLQ</sequence>
<dbReference type="InterPro" id="IPR003111">
    <property type="entry name" value="Lon_prtase_N"/>
</dbReference>
<feature type="region of interest" description="Disordered" evidence="1">
    <location>
        <begin position="60"/>
        <end position="79"/>
    </location>
</feature>
<evidence type="ECO:0000313" key="4">
    <source>
        <dbReference type="Proteomes" id="UP000439113"/>
    </source>
</evidence>
<dbReference type="PANTHER" id="PTHR46732">
    <property type="entry name" value="ATP-DEPENDENT PROTEASE LA (LON) DOMAIN PROTEIN"/>
    <property type="match status" value="1"/>
</dbReference>
<evidence type="ECO:0000259" key="2">
    <source>
        <dbReference type="PROSITE" id="PS51787"/>
    </source>
</evidence>
<dbReference type="PROSITE" id="PS51787">
    <property type="entry name" value="LON_N"/>
    <property type="match status" value="1"/>
</dbReference>
<evidence type="ECO:0000313" key="3">
    <source>
        <dbReference type="EMBL" id="MTV31540.1"/>
    </source>
</evidence>
<gene>
    <name evidence="3" type="ORF">GJ654_11090</name>
</gene>
<dbReference type="EMBL" id="WNKS01000008">
    <property type="protein sequence ID" value="MTV31540.1"/>
    <property type="molecule type" value="Genomic_DNA"/>
</dbReference>
<name>A0A6N8DLZ1_RHOAC</name>
<dbReference type="SMART" id="SM00464">
    <property type="entry name" value="LON"/>
    <property type="match status" value="1"/>
</dbReference>
<protein>
    <submittedName>
        <fullName evidence="3">Peptidase S16</fullName>
    </submittedName>
</protein>
<dbReference type="AlphaFoldDB" id="A0A6N8DLZ1"/>
<proteinExistence type="predicted"/>
<dbReference type="OrthoDB" id="9806457at2"/>
<comment type="caution">
    <text evidence="3">The sequence shown here is derived from an EMBL/GenBank/DDBJ whole genome shotgun (WGS) entry which is preliminary data.</text>
</comment>
<dbReference type="Pfam" id="PF02190">
    <property type="entry name" value="LON_substr_bdg"/>
    <property type="match status" value="1"/>
</dbReference>
<feature type="domain" description="Lon N-terminal" evidence="2">
    <location>
        <begin position="17"/>
        <end position="212"/>
    </location>
</feature>
<dbReference type="Proteomes" id="UP000439113">
    <property type="component" value="Unassembled WGS sequence"/>
</dbReference>
<dbReference type="RefSeq" id="WP_155446220.1">
    <property type="nucleotide sequence ID" value="NZ_JAOQNR010000009.1"/>
</dbReference>
<accession>A0A6N8DLZ1</accession>
<evidence type="ECO:0000256" key="1">
    <source>
        <dbReference type="SAM" id="MobiDB-lite"/>
    </source>
</evidence>
<dbReference type="InterPro" id="IPR046336">
    <property type="entry name" value="Lon_prtase_N_sf"/>
</dbReference>
<reference evidence="3 4" key="1">
    <citation type="submission" date="2019-11" db="EMBL/GenBank/DDBJ databases">
        <title>Whole-genome sequence of a Rhodoblastus acidophilus DSM 142.</title>
        <authorList>
            <person name="Kyndt J.A."/>
            <person name="Meyer T.E."/>
        </authorList>
    </citation>
    <scope>NUCLEOTIDE SEQUENCE [LARGE SCALE GENOMIC DNA]</scope>
    <source>
        <strain evidence="3 4">DSM 142</strain>
    </source>
</reference>